<keyword evidence="1" id="KW-0732">Signal</keyword>
<dbReference type="PROSITE" id="PS51318">
    <property type="entry name" value="TAT"/>
    <property type="match status" value="1"/>
</dbReference>
<evidence type="ECO:0000313" key="3">
    <source>
        <dbReference type="Proteomes" id="UP000000323"/>
    </source>
</evidence>
<evidence type="ECO:0000313" key="2">
    <source>
        <dbReference type="EMBL" id="ACZ42384.1"/>
    </source>
</evidence>
<gene>
    <name evidence="2" type="ordered locus">Tter_1478</name>
</gene>
<dbReference type="HOGENOM" id="CLU_043770_1_0_0"/>
<dbReference type="Gene3D" id="1.50.10.20">
    <property type="match status" value="1"/>
</dbReference>
<dbReference type="eggNOG" id="COG1331">
    <property type="taxonomic scope" value="Bacteria"/>
</dbReference>
<feature type="signal peptide" evidence="1">
    <location>
        <begin position="1"/>
        <end position="27"/>
    </location>
</feature>
<reference evidence="3" key="1">
    <citation type="journal article" date="2010" name="Stand. Genomic Sci.">
        <title>Complete genome sequence of 'Thermobaculum terrenum' type strain (YNP1).</title>
        <authorList>
            <person name="Kiss H."/>
            <person name="Cleland D."/>
            <person name="Lapidus A."/>
            <person name="Lucas S."/>
            <person name="Glavina Del Rio T."/>
            <person name="Nolan M."/>
            <person name="Tice H."/>
            <person name="Han C."/>
            <person name="Goodwin L."/>
            <person name="Pitluck S."/>
            <person name="Liolios K."/>
            <person name="Ivanova N."/>
            <person name="Mavromatis K."/>
            <person name="Ovchinnikova G."/>
            <person name="Pati A."/>
            <person name="Chen A."/>
            <person name="Palaniappan K."/>
            <person name="Land M."/>
            <person name="Hauser L."/>
            <person name="Chang Y."/>
            <person name="Jeffries C."/>
            <person name="Lu M."/>
            <person name="Brettin T."/>
            <person name="Detter J."/>
            <person name="Goker M."/>
            <person name="Tindall B."/>
            <person name="Beck B."/>
            <person name="McDermott T."/>
            <person name="Woyke T."/>
            <person name="Bristow J."/>
            <person name="Eisen J."/>
            <person name="Markowitz V."/>
            <person name="Hugenholtz P."/>
            <person name="Kyrpides N."/>
            <person name="Klenk H."/>
            <person name="Cheng J."/>
        </authorList>
    </citation>
    <scope>NUCLEOTIDE SEQUENCE [LARGE SCALE GENOMIC DNA]</scope>
    <source>
        <strain evidence="3">ATCC BAA-798 / YNP1</strain>
    </source>
</reference>
<sequence length="404" mass="44672">MHRRQFIKLSVATAASLTLTSWGKASASWSMQSSLNKAYSFIDSMMDLYDRGDHLRLIQSYKGGYLGSIGFDPAFTYDNALAIIAYLSRGLGKDKKRATVLGDSLLYVQENDPAADGRVRDAYEPSQLLLEDGTPNIAYRWGQGGSATGNQAWTGLAFLWLYLTTKHHRFLQGAESIGTWILENTYDTRGAGGYMGGVDAANNVLTWKSTEHNIDAYSLFRSLYNMLGNINWKNAADHAYDFIISMWNGEGGFFWTGTGTDGTTTNTYPIPEDVQTWSYLAIQDPHLQRSIDWAAENLAAQDSIFRGVSFSNADTSKVWFEGTAHLALALNRRGAARDLEQSELLIQYIRLAQEKAMNTDGKGIVAASSDGLQTGFGYSYYASLHIGATSWYCIAANRSNPFQP</sequence>
<keyword evidence="3" id="KW-1185">Reference proteome</keyword>
<protein>
    <submittedName>
        <fullName evidence="2">Uncharacterized protein</fullName>
    </submittedName>
</protein>
<dbReference type="Proteomes" id="UP000000323">
    <property type="component" value="Chromosome 1"/>
</dbReference>
<dbReference type="STRING" id="525904.Tter_1478"/>
<name>D1CC69_THET1</name>
<dbReference type="InterPro" id="IPR006311">
    <property type="entry name" value="TAT_signal"/>
</dbReference>
<feature type="chain" id="PRO_5003021201" evidence="1">
    <location>
        <begin position="28"/>
        <end position="404"/>
    </location>
</feature>
<dbReference type="GO" id="GO:0005975">
    <property type="term" value="P:carbohydrate metabolic process"/>
    <property type="evidence" value="ECO:0007669"/>
    <property type="project" value="InterPro"/>
</dbReference>
<dbReference type="EMBL" id="CP001825">
    <property type="protein sequence ID" value="ACZ42384.1"/>
    <property type="molecule type" value="Genomic_DNA"/>
</dbReference>
<dbReference type="AlphaFoldDB" id="D1CC69"/>
<dbReference type="InterPro" id="IPR008928">
    <property type="entry name" value="6-hairpin_glycosidase_sf"/>
</dbReference>
<proteinExistence type="predicted"/>
<organism evidence="2 3">
    <name type="scientific">Thermobaculum terrenum (strain ATCC BAA-798 / CCMEE 7001 / YNP1)</name>
    <dbReference type="NCBI Taxonomy" id="525904"/>
    <lineage>
        <taxon>Bacteria</taxon>
        <taxon>Bacillati</taxon>
        <taxon>Chloroflexota</taxon>
        <taxon>Chloroflexia</taxon>
        <taxon>Candidatus Thermobaculales</taxon>
        <taxon>Candidatus Thermobaculaceae</taxon>
        <taxon>Thermobaculum</taxon>
    </lineage>
</organism>
<evidence type="ECO:0000256" key="1">
    <source>
        <dbReference type="SAM" id="SignalP"/>
    </source>
</evidence>
<dbReference type="KEGG" id="ttr:Tter_1478"/>
<accession>D1CC69</accession>
<dbReference type="SUPFAM" id="SSF48208">
    <property type="entry name" value="Six-hairpin glycosidases"/>
    <property type="match status" value="1"/>
</dbReference>